<keyword evidence="2" id="KW-0472">Membrane</keyword>
<organism evidence="3 4">
    <name type="scientific">Hyaloscypha hepaticicola</name>
    <dbReference type="NCBI Taxonomy" id="2082293"/>
    <lineage>
        <taxon>Eukaryota</taxon>
        <taxon>Fungi</taxon>
        <taxon>Dikarya</taxon>
        <taxon>Ascomycota</taxon>
        <taxon>Pezizomycotina</taxon>
        <taxon>Leotiomycetes</taxon>
        <taxon>Helotiales</taxon>
        <taxon>Hyaloscyphaceae</taxon>
        <taxon>Hyaloscypha</taxon>
    </lineage>
</organism>
<reference evidence="3 4" key="1">
    <citation type="submission" date="2016-05" db="EMBL/GenBank/DDBJ databases">
        <title>A degradative enzymes factory behind the ericoid mycorrhizal symbiosis.</title>
        <authorList>
            <consortium name="DOE Joint Genome Institute"/>
            <person name="Martino E."/>
            <person name="Morin E."/>
            <person name="Grelet G."/>
            <person name="Kuo A."/>
            <person name="Kohler A."/>
            <person name="Daghino S."/>
            <person name="Barry K."/>
            <person name="Choi C."/>
            <person name="Cichocki N."/>
            <person name="Clum A."/>
            <person name="Copeland A."/>
            <person name="Hainaut M."/>
            <person name="Haridas S."/>
            <person name="Labutti K."/>
            <person name="Lindquist E."/>
            <person name="Lipzen A."/>
            <person name="Khouja H.-R."/>
            <person name="Murat C."/>
            <person name="Ohm R."/>
            <person name="Olson A."/>
            <person name="Spatafora J."/>
            <person name="Veneault-Fourrey C."/>
            <person name="Henrissat B."/>
            <person name="Grigoriev I."/>
            <person name="Martin F."/>
            <person name="Perotto S."/>
        </authorList>
    </citation>
    <scope>NUCLEOTIDE SEQUENCE [LARGE SCALE GENOMIC DNA]</scope>
    <source>
        <strain evidence="3 4">UAMH 7357</strain>
    </source>
</reference>
<feature type="transmembrane region" description="Helical" evidence="2">
    <location>
        <begin position="579"/>
        <end position="600"/>
    </location>
</feature>
<dbReference type="AlphaFoldDB" id="A0A2J6Q2S4"/>
<keyword evidence="2" id="KW-0812">Transmembrane</keyword>
<protein>
    <submittedName>
        <fullName evidence="3">Uncharacterized protein</fullName>
    </submittedName>
</protein>
<feature type="region of interest" description="Disordered" evidence="1">
    <location>
        <begin position="33"/>
        <end position="55"/>
    </location>
</feature>
<sequence length="689" mass="78057">MSATSLEDALKAQPTDKIVLALLQELAARVENLEKSSKTAEEPAIPVSGLGKQISSDNQDLSEIAEIASSSQPTSNEDASKSCCSYCNLPASSCSCIFVKYGYILDGEDVTEDFTEIDERYAKIKPATLGDSLKECQIAGIPADFRIPLRNFWPPKAWDTPESAMEACGDLIANGGVFLVADYDLRGGPLASYFYGSPGDEERPTLYNILEDLWGVRQSVSPSFRFNQHFGELMPWKRLIVLEGLSATTQTARKFFENFFTTPSSLNKWPSNAITTHLEAKPSHQLFQTDIYLRLQQFHLTWHEIRKVRGDDDDEEIEPRPTNRPSTWGTGDLYATPDMKLFQYAYTISAVYSSLNDDCWTIFLLRPSDFTGGTLGPDAPDFREAAGHFGTYSFQAILVELIHAPMRAALKGWETIPPQIDKLLGTGEDIFCPEEHDRLMLDDDQVTRSRKYFWVINFLQDSENHIRLNIETWNRFRDTVLSLRKGKVPDAELAKGIQYCDDIVKELEGLQTLFKTLQAKTVVLRDGLFSGGSFMESRAATRLGENVMLLTYFTIFYLPLSFCTSVWSTASTFGFHNLAYTMVAIGLSTYIVVFNVNHVINVWKQHYRDLKYTTVTRMRADRWKFWKKTGKAFDRYEPRSGAPAPSEWWIIMYQMRRVVGLMIPTQKDNSQSAKHSKKGKHSASENQMV</sequence>
<evidence type="ECO:0000256" key="1">
    <source>
        <dbReference type="SAM" id="MobiDB-lite"/>
    </source>
</evidence>
<feature type="transmembrane region" description="Helical" evidence="2">
    <location>
        <begin position="547"/>
        <end position="567"/>
    </location>
</feature>
<name>A0A2J6Q2S4_9HELO</name>
<feature type="region of interest" description="Disordered" evidence="1">
    <location>
        <begin position="667"/>
        <end position="689"/>
    </location>
</feature>
<evidence type="ECO:0000313" key="3">
    <source>
        <dbReference type="EMBL" id="PMD20571.1"/>
    </source>
</evidence>
<dbReference type="OrthoDB" id="426293at2759"/>
<evidence type="ECO:0000313" key="4">
    <source>
        <dbReference type="Proteomes" id="UP000235672"/>
    </source>
</evidence>
<gene>
    <name evidence="3" type="ORF">NA56DRAFT_689599</name>
</gene>
<dbReference type="EMBL" id="KZ613484">
    <property type="protein sequence ID" value="PMD20571.1"/>
    <property type="molecule type" value="Genomic_DNA"/>
</dbReference>
<keyword evidence="2" id="KW-1133">Transmembrane helix</keyword>
<dbReference type="Proteomes" id="UP000235672">
    <property type="component" value="Unassembled WGS sequence"/>
</dbReference>
<dbReference type="STRING" id="1745343.A0A2J6Q2S4"/>
<keyword evidence="4" id="KW-1185">Reference proteome</keyword>
<evidence type="ECO:0000256" key="2">
    <source>
        <dbReference type="SAM" id="Phobius"/>
    </source>
</evidence>
<proteinExistence type="predicted"/>
<accession>A0A2J6Q2S4</accession>